<dbReference type="EMBL" id="PXYI01000003">
    <property type="protein sequence ID" value="PSJ40431.1"/>
    <property type="molecule type" value="Genomic_DNA"/>
</dbReference>
<evidence type="ECO:0000313" key="1">
    <source>
        <dbReference type="EMBL" id="PSJ40431.1"/>
    </source>
</evidence>
<keyword evidence="2" id="KW-1185">Reference proteome</keyword>
<gene>
    <name evidence="1" type="ORF">C7I55_08820</name>
</gene>
<accession>A0A2P7QR44</accession>
<dbReference type="RefSeq" id="WP_106512584.1">
    <property type="nucleotide sequence ID" value="NZ_PXYI01000003.1"/>
</dbReference>
<comment type="caution">
    <text evidence="1">The sequence shown here is derived from an EMBL/GenBank/DDBJ whole genome shotgun (WGS) entry which is preliminary data.</text>
</comment>
<organism evidence="1 2">
    <name type="scientific">Allosphingosinicella deserti</name>
    <dbReference type="NCBI Taxonomy" id="2116704"/>
    <lineage>
        <taxon>Bacteria</taxon>
        <taxon>Pseudomonadati</taxon>
        <taxon>Pseudomonadota</taxon>
        <taxon>Alphaproteobacteria</taxon>
        <taxon>Sphingomonadales</taxon>
        <taxon>Sphingomonadaceae</taxon>
        <taxon>Allosphingosinicella</taxon>
    </lineage>
</organism>
<proteinExistence type="predicted"/>
<dbReference type="OrthoDB" id="1184601at2"/>
<name>A0A2P7QR44_9SPHN</name>
<dbReference type="AlphaFoldDB" id="A0A2P7QR44"/>
<reference evidence="1 2" key="1">
    <citation type="submission" date="2018-03" db="EMBL/GenBank/DDBJ databases">
        <title>The draft genome of Sphingosinicella sp. GL-C-18.</title>
        <authorList>
            <person name="Liu L."/>
            <person name="Li L."/>
            <person name="Liang L."/>
            <person name="Zhang X."/>
            <person name="Wang T."/>
        </authorList>
    </citation>
    <scope>NUCLEOTIDE SEQUENCE [LARGE SCALE GENOMIC DNA]</scope>
    <source>
        <strain evidence="1 2">GL-C-18</strain>
    </source>
</reference>
<sequence>MASCPIEPSKTPAPGWVGGFSSSKPAFAYPDPDLSSLPMLDNMANIRLLDRQLDVLWPEFSWETVIGDPESRCYQMFAPDISRAGYDRTGRVYSIICPQQGSYSKTLGDLNIEVTVTTQRGWVDETATNLDYDLVAADMTVTGKIWFGPAARDKRVYKLLKLILEAEKLPFPDDKANAIEVTLHRVGDPDQPIISIRSGVNSAFPNPHFATHEDEAWAVANVAVQIGPIQPRHNPMVDEFNAMIMDIFNLGSGNLLQPGNILTWNVWVDAPTIVDQAEWKAHAEKWRHSIDTGHGSPDGPGTVPRYFDGTDFNPVDAVVEKELDLIKAWLKTHVRWLSDLAI</sequence>
<protein>
    <submittedName>
        <fullName evidence="1">Uncharacterized protein</fullName>
    </submittedName>
</protein>
<evidence type="ECO:0000313" key="2">
    <source>
        <dbReference type="Proteomes" id="UP000241167"/>
    </source>
</evidence>
<dbReference type="Proteomes" id="UP000241167">
    <property type="component" value="Unassembled WGS sequence"/>
</dbReference>